<dbReference type="Pfam" id="PF06813">
    <property type="entry name" value="Nodulin-like"/>
    <property type="match status" value="1"/>
</dbReference>
<dbReference type="PANTHER" id="PTHR21576">
    <property type="entry name" value="UNCHARACTERIZED NODULIN-LIKE PROTEIN"/>
    <property type="match status" value="1"/>
</dbReference>
<evidence type="ECO:0000313" key="11">
    <source>
        <dbReference type="Proteomes" id="UP001161247"/>
    </source>
</evidence>
<proteinExistence type="inferred from homology"/>
<feature type="transmembrane region" description="Helical" evidence="7">
    <location>
        <begin position="75"/>
        <end position="94"/>
    </location>
</feature>
<dbReference type="SUPFAM" id="SSF103473">
    <property type="entry name" value="MFS general substrate transporter"/>
    <property type="match status" value="2"/>
</dbReference>
<feature type="transmembrane region" description="Helical" evidence="7">
    <location>
        <begin position="513"/>
        <end position="536"/>
    </location>
</feature>
<dbReference type="GO" id="GO:0016020">
    <property type="term" value="C:membrane"/>
    <property type="evidence" value="ECO:0007669"/>
    <property type="project" value="UniProtKB-SubCell"/>
</dbReference>
<dbReference type="CDD" id="cd17354">
    <property type="entry name" value="MFS_Mch1p_like"/>
    <property type="match status" value="1"/>
</dbReference>
<evidence type="ECO:0000256" key="3">
    <source>
        <dbReference type="ARBA" id="ARBA00022989"/>
    </source>
</evidence>
<feature type="transmembrane region" description="Helical" evidence="7">
    <location>
        <begin position="435"/>
        <end position="456"/>
    </location>
</feature>
<evidence type="ECO:0000256" key="1">
    <source>
        <dbReference type="ARBA" id="ARBA00004141"/>
    </source>
</evidence>
<sequence length="566" mass="61146">MGSEAWLTSPTGKWLGFVTAIWVQSISGNNYTFSNYSDALKSIMKLTQLQLNQLSVVKDVGKAFGLLAGFASDKLPLQLILLIGAIEGFIGYGAQWLVVSQTINPLPYWAMCIFMCLGGNSTTWMNTAILVTCIRNFKKNRGPVSGILKGYVGLSTAIFTDSCAALFANSPSPFLVMLAVVPLAVCFAATIFLREVASIKTEEAEEDNQEGKYLGIINILSVIVAVYLLIYDVIGSGHGHTYNIAFVTILLILLALPLYIPLNLALKTMISSTRASAQFPNVEAERSYISTSLLESENSGDLDEVEKNTQRLKGDREEGEKSRRRPAIGDDHTILEAFGSVDFWILFVSFLFGVGTGMTVMNNMGQMGAALGYQNVAIFVSLLSIAGFFGRIISGSASEYFINKFATPRPIWNAVSQIVMAIGFILMALNVPGSLYIGSVIVGVCYGVRLACSVPIASELFGLKYYGLIYNVMILNLPLGSFLFSGLVAGFLYDVQASPVAGGGNSCDGAHCYRLVYAIMAATSVLGFFLDILLALRTRALYANIQANKKRSSSNSASQPNRNSSN</sequence>
<feature type="compositionally biased region" description="Basic and acidic residues" evidence="6">
    <location>
        <begin position="305"/>
        <end position="325"/>
    </location>
</feature>
<evidence type="ECO:0000259" key="8">
    <source>
        <dbReference type="Pfam" id="PF06813"/>
    </source>
</evidence>
<dbReference type="InterPro" id="IPR010658">
    <property type="entry name" value="Nodulin-like"/>
</dbReference>
<comment type="subcellular location">
    <subcellularLocation>
        <location evidence="1">Membrane</location>
        <topology evidence="1">Multi-pass membrane protein</topology>
    </subcellularLocation>
</comment>
<feature type="transmembrane region" description="Helical" evidence="7">
    <location>
        <begin position="411"/>
        <end position="429"/>
    </location>
</feature>
<dbReference type="Gene3D" id="1.20.1250.20">
    <property type="entry name" value="MFS general substrate transporter like domains"/>
    <property type="match status" value="2"/>
</dbReference>
<feature type="region of interest" description="Disordered" evidence="6">
    <location>
        <begin position="299"/>
        <end position="325"/>
    </location>
</feature>
<name>A0AAV1DA48_OLDCO</name>
<feature type="transmembrane region" description="Helical" evidence="7">
    <location>
        <begin position="106"/>
        <end position="134"/>
    </location>
</feature>
<feature type="transmembrane region" description="Helical" evidence="7">
    <location>
        <begin position="213"/>
        <end position="230"/>
    </location>
</feature>
<evidence type="ECO:0000256" key="7">
    <source>
        <dbReference type="SAM" id="Phobius"/>
    </source>
</evidence>
<dbReference type="Proteomes" id="UP001161247">
    <property type="component" value="Chromosome 4"/>
</dbReference>
<evidence type="ECO:0000313" key="10">
    <source>
        <dbReference type="EMBL" id="CAI9104729.1"/>
    </source>
</evidence>
<gene>
    <name evidence="10" type="ORF">OLC1_LOCUS13603</name>
</gene>
<dbReference type="InterPro" id="IPR056555">
    <property type="entry name" value="NFD4_C"/>
</dbReference>
<dbReference type="InterPro" id="IPR036259">
    <property type="entry name" value="MFS_trans_sf"/>
</dbReference>
<feature type="domain" description="Nodulin-like" evidence="8">
    <location>
        <begin position="13"/>
        <end position="262"/>
    </location>
</feature>
<feature type="transmembrane region" description="Helical" evidence="7">
    <location>
        <begin position="468"/>
        <end position="493"/>
    </location>
</feature>
<feature type="transmembrane region" description="Helical" evidence="7">
    <location>
        <begin position="372"/>
        <end position="390"/>
    </location>
</feature>
<keyword evidence="11" id="KW-1185">Reference proteome</keyword>
<feature type="transmembrane region" description="Helical" evidence="7">
    <location>
        <begin position="174"/>
        <end position="193"/>
    </location>
</feature>
<evidence type="ECO:0000256" key="5">
    <source>
        <dbReference type="ARBA" id="ARBA00044504"/>
    </source>
</evidence>
<feature type="transmembrane region" description="Helical" evidence="7">
    <location>
        <begin position="242"/>
        <end position="266"/>
    </location>
</feature>
<keyword evidence="4 7" id="KW-0472">Membrane</keyword>
<feature type="transmembrane region" description="Helical" evidence="7">
    <location>
        <begin position="333"/>
        <end position="352"/>
    </location>
</feature>
<comment type="similarity">
    <text evidence="5">Belongs to the major facilitator superfamily. Phosphate:H(+) symporter (TC 2.A.1.9) family.</text>
</comment>
<keyword evidence="2 7" id="KW-0812">Transmembrane</keyword>
<dbReference type="AlphaFoldDB" id="A0AAV1DA48"/>
<dbReference type="EMBL" id="OX459121">
    <property type="protein sequence ID" value="CAI9104729.1"/>
    <property type="molecule type" value="Genomic_DNA"/>
</dbReference>
<feature type="domain" description="NFD4 C-terminal" evidence="9">
    <location>
        <begin position="340"/>
        <end position="542"/>
    </location>
</feature>
<reference evidence="10" key="1">
    <citation type="submission" date="2023-03" db="EMBL/GenBank/DDBJ databases">
        <authorList>
            <person name="Julca I."/>
        </authorList>
    </citation>
    <scope>NUCLEOTIDE SEQUENCE</scope>
</reference>
<protein>
    <submittedName>
        <fullName evidence="10">OLC1v1003466C2</fullName>
    </submittedName>
</protein>
<dbReference type="Pfam" id="PF23262">
    <property type="entry name" value="NFD4_C"/>
    <property type="match status" value="1"/>
</dbReference>
<feature type="transmembrane region" description="Helical" evidence="7">
    <location>
        <begin position="146"/>
        <end position="168"/>
    </location>
</feature>
<dbReference type="PANTHER" id="PTHR21576:SF167">
    <property type="entry name" value="OS09G0536700 PROTEIN"/>
    <property type="match status" value="1"/>
</dbReference>
<evidence type="ECO:0000256" key="4">
    <source>
        <dbReference type="ARBA" id="ARBA00023136"/>
    </source>
</evidence>
<evidence type="ECO:0000256" key="6">
    <source>
        <dbReference type="SAM" id="MobiDB-lite"/>
    </source>
</evidence>
<evidence type="ECO:0000259" key="9">
    <source>
        <dbReference type="Pfam" id="PF23262"/>
    </source>
</evidence>
<keyword evidence="3 7" id="KW-1133">Transmembrane helix</keyword>
<organism evidence="10 11">
    <name type="scientific">Oldenlandia corymbosa var. corymbosa</name>
    <dbReference type="NCBI Taxonomy" id="529605"/>
    <lineage>
        <taxon>Eukaryota</taxon>
        <taxon>Viridiplantae</taxon>
        <taxon>Streptophyta</taxon>
        <taxon>Embryophyta</taxon>
        <taxon>Tracheophyta</taxon>
        <taxon>Spermatophyta</taxon>
        <taxon>Magnoliopsida</taxon>
        <taxon>eudicotyledons</taxon>
        <taxon>Gunneridae</taxon>
        <taxon>Pentapetalae</taxon>
        <taxon>asterids</taxon>
        <taxon>lamiids</taxon>
        <taxon>Gentianales</taxon>
        <taxon>Rubiaceae</taxon>
        <taxon>Rubioideae</taxon>
        <taxon>Spermacoceae</taxon>
        <taxon>Hedyotis-Oldenlandia complex</taxon>
        <taxon>Oldenlandia</taxon>
    </lineage>
</organism>
<accession>A0AAV1DA48</accession>
<evidence type="ECO:0000256" key="2">
    <source>
        <dbReference type="ARBA" id="ARBA00022692"/>
    </source>
</evidence>